<dbReference type="InterPro" id="IPR004155">
    <property type="entry name" value="PBS_lyase_HEAT"/>
</dbReference>
<evidence type="ECO:0000256" key="6">
    <source>
        <dbReference type="ARBA" id="ARBA00023004"/>
    </source>
</evidence>
<feature type="binding site" evidence="9">
    <location>
        <position position="254"/>
    </location>
    <ligand>
        <name>Fe cation</name>
        <dbReference type="ChEBI" id="CHEBI:24875"/>
        <label>2</label>
    </ligand>
</feature>
<reference evidence="11" key="1">
    <citation type="submission" date="2020-06" db="EMBL/GenBank/DDBJ databases">
        <authorList>
            <consortium name="Plant Systems Biology data submission"/>
        </authorList>
    </citation>
    <scope>NUCLEOTIDE SEQUENCE</scope>
    <source>
        <strain evidence="11">D6</strain>
    </source>
</reference>
<dbReference type="PANTHER" id="PTHR12697:SF5">
    <property type="entry name" value="DEOXYHYPUSINE HYDROXYLASE"/>
    <property type="match status" value="1"/>
</dbReference>
<accession>A0A9N8ENA9</accession>
<keyword evidence="4" id="KW-0677">Repeat</keyword>
<feature type="compositionally biased region" description="Polar residues" evidence="10">
    <location>
        <begin position="335"/>
        <end position="347"/>
    </location>
</feature>
<dbReference type="AlphaFoldDB" id="A0A9N8ENA9"/>
<evidence type="ECO:0000313" key="11">
    <source>
        <dbReference type="EMBL" id="CAB9523818.1"/>
    </source>
</evidence>
<dbReference type="OrthoDB" id="421002at2759"/>
<evidence type="ECO:0000256" key="4">
    <source>
        <dbReference type="ARBA" id="ARBA00022737"/>
    </source>
</evidence>
<dbReference type="InterPro" id="IPR027517">
    <property type="entry name" value="Deoxyhypusine_hydroxylase"/>
</dbReference>
<evidence type="ECO:0000313" key="12">
    <source>
        <dbReference type="Proteomes" id="UP001153069"/>
    </source>
</evidence>
<evidence type="ECO:0000256" key="5">
    <source>
        <dbReference type="ARBA" id="ARBA00023002"/>
    </source>
</evidence>
<evidence type="ECO:0000256" key="2">
    <source>
        <dbReference type="ARBA" id="ARBA00005041"/>
    </source>
</evidence>
<gene>
    <name evidence="11" type="ORF">SEMRO_1459_G274530.1</name>
</gene>
<proteinExistence type="inferred from homology"/>
<feature type="binding site" evidence="9">
    <location>
        <position position="107"/>
    </location>
    <ligand>
        <name>Fe cation</name>
        <dbReference type="ChEBI" id="CHEBI:24875"/>
        <label>1</label>
    </ligand>
</feature>
<evidence type="ECO:0000256" key="1">
    <source>
        <dbReference type="ARBA" id="ARBA00000068"/>
    </source>
</evidence>
<protein>
    <recommendedName>
        <fullName evidence="9">Deoxyhypusine hydroxylase</fullName>
        <shortName evidence="9">DOHH</shortName>
        <ecNumber evidence="9">1.14.99.29</ecNumber>
    </recommendedName>
    <alternativeName>
        <fullName evidence="9">Deoxyhypusine dioxygenase</fullName>
    </alternativeName>
    <alternativeName>
        <fullName evidence="9">Deoxyhypusine monooxygenase</fullName>
    </alternativeName>
</protein>
<dbReference type="InterPro" id="IPR011989">
    <property type="entry name" value="ARM-like"/>
</dbReference>
<evidence type="ECO:0000256" key="3">
    <source>
        <dbReference type="ARBA" id="ARBA00022723"/>
    </source>
</evidence>
<feature type="binding site" evidence="9">
    <location>
        <position position="74"/>
    </location>
    <ligand>
        <name>Fe cation</name>
        <dbReference type="ChEBI" id="CHEBI:24875"/>
        <label>1</label>
    </ligand>
</feature>
<dbReference type="Pfam" id="PF03130">
    <property type="entry name" value="HEAT_PBS"/>
    <property type="match status" value="1"/>
</dbReference>
<dbReference type="Pfam" id="PF13646">
    <property type="entry name" value="HEAT_2"/>
    <property type="match status" value="2"/>
</dbReference>
<feature type="binding site" evidence="9">
    <location>
        <position position="255"/>
    </location>
    <ligand>
        <name>Fe cation</name>
        <dbReference type="ChEBI" id="CHEBI:24875"/>
        <label>2</label>
    </ligand>
</feature>
<comment type="catalytic activity">
    <reaction evidence="1 9">
        <text>[eIF5A protein]-deoxyhypusine + AH2 + O2 = [eIF5A protein]-hypusine + A + H2O</text>
        <dbReference type="Rhea" id="RHEA:14101"/>
        <dbReference type="Rhea" id="RHEA-COMP:10144"/>
        <dbReference type="Rhea" id="RHEA-COMP:12592"/>
        <dbReference type="ChEBI" id="CHEBI:13193"/>
        <dbReference type="ChEBI" id="CHEBI:15377"/>
        <dbReference type="ChEBI" id="CHEBI:15379"/>
        <dbReference type="ChEBI" id="CHEBI:17499"/>
        <dbReference type="ChEBI" id="CHEBI:82657"/>
        <dbReference type="ChEBI" id="CHEBI:91175"/>
        <dbReference type="EC" id="1.14.99.29"/>
    </reaction>
</comment>
<feature type="binding site" evidence="9">
    <location>
        <position position="287"/>
    </location>
    <ligand>
        <name>Fe cation</name>
        <dbReference type="ChEBI" id="CHEBI:24875"/>
        <label>2</label>
    </ligand>
</feature>
<dbReference type="InterPro" id="IPR016024">
    <property type="entry name" value="ARM-type_fold"/>
</dbReference>
<dbReference type="Gene3D" id="1.25.10.10">
    <property type="entry name" value="Leucine-rich Repeat Variant"/>
    <property type="match status" value="2"/>
</dbReference>
<dbReference type="EC" id="1.14.99.29" evidence="9"/>
<comment type="pathway">
    <text evidence="2 9">Protein modification; eIF5A hypusination.</text>
</comment>
<feature type="binding site" evidence="9">
    <location>
        <position position="73"/>
    </location>
    <ligand>
        <name>Fe cation</name>
        <dbReference type="ChEBI" id="CHEBI:24875"/>
        <label>1</label>
    </ligand>
</feature>
<keyword evidence="5 9" id="KW-0560">Oxidoreductase</keyword>
<dbReference type="HAMAP" id="MF_03101">
    <property type="entry name" value="Deoxyhypusine_hydroxylase"/>
    <property type="match status" value="1"/>
</dbReference>
<keyword evidence="7 9" id="KW-0503">Monooxygenase</keyword>
<comment type="function">
    <text evidence="9">Catalyzes the hydroxylation of the N(6)-(4-aminobutyl)-L-lysine intermediate to form hypusine, an essential post-translational modification only found in mature eIF-5A factor.</text>
</comment>
<comment type="caution">
    <text evidence="11">The sequence shown here is derived from an EMBL/GenBank/DDBJ whole genome shotgun (WGS) entry which is preliminary data.</text>
</comment>
<feature type="region of interest" description="Disordered" evidence="10">
    <location>
        <begin position="335"/>
        <end position="359"/>
    </location>
</feature>
<comment type="cofactor">
    <cofactor evidence="9">
        <name>Fe(2+)</name>
        <dbReference type="ChEBI" id="CHEBI:29033"/>
    </cofactor>
    <text evidence="9">Binds 2 Fe(2+) ions per subunit.</text>
</comment>
<feature type="binding site" evidence="9">
    <location>
        <position position="106"/>
    </location>
    <ligand>
        <name>Fe cation</name>
        <dbReference type="ChEBI" id="CHEBI:24875"/>
        <label>1</label>
    </ligand>
</feature>
<evidence type="ECO:0000256" key="9">
    <source>
        <dbReference type="HAMAP-Rule" id="MF_03101"/>
    </source>
</evidence>
<name>A0A9N8ENA9_9STRA</name>
<comment type="similarity">
    <text evidence="9">Belongs to the deoxyhypusine hydroxylase family.</text>
</comment>
<dbReference type="Proteomes" id="UP001153069">
    <property type="component" value="Unassembled WGS sequence"/>
</dbReference>
<dbReference type="EMBL" id="CAICTM010001457">
    <property type="protein sequence ID" value="CAB9523818.1"/>
    <property type="molecule type" value="Genomic_DNA"/>
</dbReference>
<keyword evidence="6 9" id="KW-0408">Iron</keyword>
<keyword evidence="12" id="KW-1185">Reference proteome</keyword>
<evidence type="ECO:0000256" key="8">
    <source>
        <dbReference type="ARBA" id="ARBA00023256"/>
    </source>
</evidence>
<sequence>MWDSAPPLSVLESSISNPESPIGMRMRAAYFLKQLYSNASTGSNDSSSDVQQRVIASLTSGLKDTHHGSLMRHEYAYVMGQLGDERCCPVLEQILENDHDCAMVRHEAAEALAAIGFDKSRSVLQRTLLHSQEQQQIEVYETCLLALNVMDWRLQNKDKNETTAETNFKTEAPVGCACMLNPYSSVDPAPPHPAHANLSFEELGDILCNPDRSIFDRYRAMFSLRNRGGEPAVLQLCRALDDDLRKHTSALLRHEVAYVLGQLQHPASVQALEQSLRCTREHMMVRHEAAEALGAIMEGAWDQVEPILKEFQNDPNPVVRESCLVALDAADYWGQSTTNDDNSPQQHDNNHENKETTSTFAQEKALATSFTTNSQDINKNQAILNQHFNIQPNTGD</sequence>
<dbReference type="GO" id="GO:0046872">
    <property type="term" value="F:metal ion binding"/>
    <property type="evidence" value="ECO:0007669"/>
    <property type="project" value="UniProtKB-KW"/>
</dbReference>
<dbReference type="PANTHER" id="PTHR12697">
    <property type="entry name" value="PBS LYASE HEAT-LIKE PROTEIN"/>
    <property type="match status" value="1"/>
</dbReference>
<dbReference type="SUPFAM" id="SSF48371">
    <property type="entry name" value="ARM repeat"/>
    <property type="match status" value="1"/>
</dbReference>
<keyword evidence="3 9" id="KW-0479">Metal-binding</keyword>
<evidence type="ECO:0000256" key="10">
    <source>
        <dbReference type="SAM" id="MobiDB-lite"/>
    </source>
</evidence>
<dbReference type="GO" id="GO:0019135">
    <property type="term" value="F:deoxyhypusine monooxygenase activity"/>
    <property type="evidence" value="ECO:0007669"/>
    <property type="project" value="UniProtKB-UniRule"/>
</dbReference>
<dbReference type="SMART" id="SM00567">
    <property type="entry name" value="EZ_HEAT"/>
    <property type="match status" value="6"/>
</dbReference>
<feature type="binding site" evidence="9">
    <location>
        <position position="288"/>
    </location>
    <ligand>
        <name>Fe cation</name>
        <dbReference type="ChEBI" id="CHEBI:24875"/>
        <label>2</label>
    </ligand>
</feature>
<evidence type="ECO:0000256" key="7">
    <source>
        <dbReference type="ARBA" id="ARBA00023033"/>
    </source>
</evidence>
<organism evidence="11 12">
    <name type="scientific">Seminavis robusta</name>
    <dbReference type="NCBI Taxonomy" id="568900"/>
    <lineage>
        <taxon>Eukaryota</taxon>
        <taxon>Sar</taxon>
        <taxon>Stramenopiles</taxon>
        <taxon>Ochrophyta</taxon>
        <taxon>Bacillariophyta</taxon>
        <taxon>Bacillariophyceae</taxon>
        <taxon>Bacillariophycidae</taxon>
        <taxon>Naviculales</taxon>
        <taxon>Naviculaceae</taxon>
        <taxon>Seminavis</taxon>
    </lineage>
</organism>
<keyword evidence="8 9" id="KW-0386">Hypusine biosynthesis</keyword>